<comment type="caution">
    <text evidence="1">The sequence shown here is derived from an EMBL/GenBank/DDBJ whole genome shotgun (WGS) entry which is preliminary data.</text>
</comment>
<reference evidence="1" key="1">
    <citation type="journal article" date="2014" name="Front. Microbiol.">
        <title>High frequency of phylogenetically diverse reductive dehalogenase-homologous genes in deep subseafloor sedimentary metagenomes.</title>
        <authorList>
            <person name="Kawai M."/>
            <person name="Futagami T."/>
            <person name="Toyoda A."/>
            <person name="Takaki Y."/>
            <person name="Nishi S."/>
            <person name="Hori S."/>
            <person name="Arai W."/>
            <person name="Tsubouchi T."/>
            <person name="Morono Y."/>
            <person name="Uchiyama I."/>
            <person name="Ito T."/>
            <person name="Fujiyama A."/>
            <person name="Inagaki F."/>
            <person name="Takami H."/>
        </authorList>
    </citation>
    <scope>NUCLEOTIDE SEQUENCE</scope>
    <source>
        <strain evidence="1">Expedition CK06-06</strain>
    </source>
</reference>
<proteinExistence type="predicted"/>
<dbReference type="GO" id="GO:0005524">
    <property type="term" value="F:ATP binding"/>
    <property type="evidence" value="ECO:0007669"/>
    <property type="project" value="InterPro"/>
</dbReference>
<dbReference type="SUPFAM" id="SSF56059">
    <property type="entry name" value="Glutathione synthetase ATP-binding domain-like"/>
    <property type="match status" value="1"/>
</dbReference>
<feature type="non-terminal residue" evidence="1">
    <location>
        <position position="163"/>
    </location>
</feature>
<organism evidence="1">
    <name type="scientific">marine sediment metagenome</name>
    <dbReference type="NCBI Taxonomy" id="412755"/>
    <lineage>
        <taxon>unclassified sequences</taxon>
        <taxon>metagenomes</taxon>
        <taxon>ecological metagenomes</taxon>
    </lineage>
</organism>
<dbReference type="AlphaFoldDB" id="X0USP3"/>
<evidence type="ECO:0008006" key="2">
    <source>
        <dbReference type="Google" id="ProtNLM"/>
    </source>
</evidence>
<dbReference type="InterPro" id="IPR013815">
    <property type="entry name" value="ATP_grasp_subdomain_1"/>
</dbReference>
<dbReference type="EMBL" id="BARS01028459">
    <property type="protein sequence ID" value="GAG08740.1"/>
    <property type="molecule type" value="Genomic_DNA"/>
</dbReference>
<name>X0USP3_9ZZZZ</name>
<sequence length="163" mass="19005">MAKYIQMSILPFKMKDLLKFEEPWCRTMGYFNPYLDPFEHHMTSSIPSFDGPAYVKYPSHNFVYDKLWVAQTQGLKCGDLSELQNDADSVIYPIFIKPRWGHLSASSKNCFKISSSSELKKYISYKDMMWSEFIDGTEGMTDYIILKGSIVHQITYVYSDKQN</sequence>
<gene>
    <name evidence="1" type="ORF">S01H1_44607</name>
</gene>
<protein>
    <recommendedName>
        <fullName evidence="2">ATP-grasp domain-containing protein</fullName>
    </recommendedName>
</protein>
<accession>X0USP3</accession>
<evidence type="ECO:0000313" key="1">
    <source>
        <dbReference type="EMBL" id="GAG08740.1"/>
    </source>
</evidence>
<dbReference type="Gene3D" id="3.30.1490.20">
    <property type="entry name" value="ATP-grasp fold, A domain"/>
    <property type="match status" value="1"/>
</dbReference>